<protein>
    <submittedName>
        <fullName evidence="3">Aldo/keto reductase</fullName>
    </submittedName>
</protein>
<dbReference type="InterPro" id="IPR020471">
    <property type="entry name" value="AKR"/>
</dbReference>
<dbReference type="OrthoDB" id="5286008at2759"/>
<feature type="region of interest" description="Disordered" evidence="1">
    <location>
        <begin position="190"/>
        <end position="217"/>
    </location>
</feature>
<reference evidence="3 4" key="1">
    <citation type="journal article" date="2018" name="Mol. Biol. Evol.">
        <title>Broad Genomic Sampling Reveals a Smut Pathogenic Ancestry of the Fungal Clade Ustilaginomycotina.</title>
        <authorList>
            <person name="Kijpornyongpan T."/>
            <person name="Mondo S.J."/>
            <person name="Barry K."/>
            <person name="Sandor L."/>
            <person name="Lee J."/>
            <person name="Lipzen A."/>
            <person name="Pangilinan J."/>
            <person name="LaButti K."/>
            <person name="Hainaut M."/>
            <person name="Henrissat B."/>
            <person name="Grigoriev I.V."/>
            <person name="Spatafora J.W."/>
            <person name="Aime M.C."/>
        </authorList>
    </citation>
    <scope>NUCLEOTIDE SEQUENCE [LARGE SCALE GENOMIC DNA]</scope>
    <source>
        <strain evidence="3 4">MCA 4718</strain>
    </source>
</reference>
<evidence type="ECO:0000259" key="2">
    <source>
        <dbReference type="Pfam" id="PF00248"/>
    </source>
</evidence>
<dbReference type="GO" id="GO:0045290">
    <property type="term" value="F:D-arabinose 1-dehydrogenase [NAD(P)+] activity"/>
    <property type="evidence" value="ECO:0007669"/>
    <property type="project" value="TreeGrafter"/>
</dbReference>
<dbReference type="EMBL" id="KZ819333">
    <property type="protein sequence ID" value="PWN18921.1"/>
    <property type="molecule type" value="Genomic_DNA"/>
</dbReference>
<dbReference type="PANTHER" id="PTHR42686">
    <property type="entry name" value="GH17980P-RELATED"/>
    <property type="match status" value="1"/>
</dbReference>
<proteinExistence type="predicted"/>
<sequence>MPRHPSVDPPPSAFGPLPSLASLPSDSIQGGVAPWATQDPSTGFAEQRDVSDTPLRQGCPPLVFGGGVFGEGMYNDDEFTKTEMPARIVRLAFRYGINAIDTSPYYYPSEFILGRCLSLLAEEHPRSTYYLCTKAGRYGPNLCDFDYSPQKIRSSVEASLRRLNTDYLDLVYLHDSEFVAEQVGEGQQAGMAAKLASQDDPEGQEARRSLGLAPGDESKIHGPGDETILAAVATLFALKDEGKIRSVGISGYPLPALLRISRLVASRAPYRALDAILSYSNHTLHSDLLPAYVRLFNQPPTIVCNGKGQTEKSMMNGEWTPPLVLNGSPFSMGLLTDAGPPSWHPASAELKQACKDAAEELHLQKDGDDESTLAITALTYGIRGAELAARNRQGPALRTLLGMSTPEQVHSAVDAYRVLLAGVFSVHQNGNGHSINGSVLKDSSRVNGSAANGHAKEAPTPFVELDQQAKKDQERLRRRYQQQVRNEEIVLQKIDSVGKRGWSWASPGEDA</sequence>
<dbReference type="GeneID" id="37016822"/>
<dbReference type="RefSeq" id="XP_025346081.1">
    <property type="nucleotide sequence ID" value="XM_025495088.1"/>
</dbReference>
<evidence type="ECO:0000256" key="1">
    <source>
        <dbReference type="SAM" id="MobiDB-lite"/>
    </source>
</evidence>
<dbReference type="GO" id="GO:0005829">
    <property type="term" value="C:cytosol"/>
    <property type="evidence" value="ECO:0007669"/>
    <property type="project" value="TreeGrafter"/>
</dbReference>
<dbReference type="Proteomes" id="UP000245942">
    <property type="component" value="Unassembled WGS sequence"/>
</dbReference>
<dbReference type="GO" id="GO:0070485">
    <property type="term" value="P:dehydro-D-arabinono-1,4-lactone biosynthetic process"/>
    <property type="evidence" value="ECO:0007669"/>
    <property type="project" value="TreeGrafter"/>
</dbReference>
<evidence type="ECO:0000313" key="4">
    <source>
        <dbReference type="Proteomes" id="UP000245942"/>
    </source>
</evidence>
<dbReference type="Pfam" id="PF00248">
    <property type="entry name" value="Aldo_ket_red"/>
    <property type="match status" value="1"/>
</dbReference>
<dbReference type="AlphaFoldDB" id="A0A316U371"/>
<dbReference type="Gene3D" id="3.20.20.100">
    <property type="entry name" value="NADP-dependent oxidoreductase domain"/>
    <property type="match status" value="1"/>
</dbReference>
<dbReference type="STRING" id="1684307.A0A316U371"/>
<evidence type="ECO:0000313" key="3">
    <source>
        <dbReference type="EMBL" id="PWN18921.1"/>
    </source>
</evidence>
<accession>A0A316U371</accession>
<organism evidence="3 4">
    <name type="scientific">Pseudomicrostroma glucosiphilum</name>
    <dbReference type="NCBI Taxonomy" id="1684307"/>
    <lineage>
        <taxon>Eukaryota</taxon>
        <taxon>Fungi</taxon>
        <taxon>Dikarya</taxon>
        <taxon>Basidiomycota</taxon>
        <taxon>Ustilaginomycotina</taxon>
        <taxon>Exobasidiomycetes</taxon>
        <taxon>Microstromatales</taxon>
        <taxon>Microstromatales incertae sedis</taxon>
        <taxon>Pseudomicrostroma</taxon>
    </lineage>
</organism>
<feature type="compositionally biased region" description="Low complexity" evidence="1">
    <location>
        <begin position="14"/>
        <end position="27"/>
    </location>
</feature>
<dbReference type="InterPro" id="IPR023210">
    <property type="entry name" value="NADP_OxRdtase_dom"/>
</dbReference>
<feature type="domain" description="NADP-dependent oxidoreductase" evidence="2">
    <location>
        <begin position="62"/>
        <end position="256"/>
    </location>
</feature>
<gene>
    <name evidence="3" type="ORF">BCV69DRAFT_314122</name>
</gene>
<dbReference type="PANTHER" id="PTHR42686:SF1">
    <property type="entry name" value="GH17980P-RELATED"/>
    <property type="match status" value="1"/>
</dbReference>
<name>A0A316U371_9BASI</name>
<feature type="region of interest" description="Disordered" evidence="1">
    <location>
        <begin position="1"/>
        <end position="56"/>
    </location>
</feature>
<keyword evidence="4" id="KW-1185">Reference proteome</keyword>
<dbReference type="InterPro" id="IPR036812">
    <property type="entry name" value="NAD(P)_OxRdtase_dom_sf"/>
</dbReference>
<dbReference type="SUPFAM" id="SSF51430">
    <property type="entry name" value="NAD(P)-linked oxidoreductase"/>
    <property type="match status" value="1"/>
</dbReference>